<feature type="transmembrane region" description="Helical" evidence="2">
    <location>
        <begin position="320"/>
        <end position="340"/>
    </location>
</feature>
<accession>A0A931GQS5</accession>
<evidence type="ECO:0000256" key="1">
    <source>
        <dbReference type="SAM" id="MobiDB-lite"/>
    </source>
</evidence>
<dbReference type="NCBIfam" id="NF045516">
    <property type="entry name" value="GlpR"/>
    <property type="match status" value="1"/>
</dbReference>
<evidence type="ECO:0000256" key="2">
    <source>
        <dbReference type="SAM" id="Phobius"/>
    </source>
</evidence>
<dbReference type="AlphaFoldDB" id="A0A931GQS5"/>
<feature type="region of interest" description="Disordered" evidence="1">
    <location>
        <begin position="408"/>
        <end position="441"/>
    </location>
</feature>
<feature type="compositionally biased region" description="Low complexity" evidence="1">
    <location>
        <begin position="235"/>
        <end position="251"/>
    </location>
</feature>
<dbReference type="EMBL" id="JADOUE010000001">
    <property type="protein sequence ID" value="MBG6121138.1"/>
    <property type="molecule type" value="Genomic_DNA"/>
</dbReference>
<dbReference type="InterPro" id="IPR053779">
    <property type="entry name" value="GlpR"/>
</dbReference>
<name>A0A931GQS5_9CORY</name>
<feature type="compositionally biased region" description="Basic and acidic residues" evidence="1">
    <location>
        <begin position="118"/>
        <end position="129"/>
    </location>
</feature>
<organism evidence="3 4">
    <name type="scientific">Corynebacterium aquatimens</name>
    <dbReference type="NCBI Taxonomy" id="1190508"/>
    <lineage>
        <taxon>Bacteria</taxon>
        <taxon>Bacillati</taxon>
        <taxon>Actinomycetota</taxon>
        <taxon>Actinomycetes</taxon>
        <taxon>Mycobacteriales</taxon>
        <taxon>Corynebacteriaceae</taxon>
        <taxon>Corynebacterium</taxon>
    </lineage>
</organism>
<feature type="compositionally biased region" description="Low complexity" evidence="1">
    <location>
        <begin position="217"/>
        <end position="227"/>
    </location>
</feature>
<evidence type="ECO:0000313" key="4">
    <source>
        <dbReference type="Proteomes" id="UP000658613"/>
    </source>
</evidence>
<gene>
    <name evidence="3" type="ORF">IW254_000107</name>
</gene>
<feature type="region of interest" description="Disordered" evidence="1">
    <location>
        <begin position="42"/>
        <end position="260"/>
    </location>
</feature>
<feature type="compositionally biased region" description="Acidic residues" evidence="1">
    <location>
        <begin position="130"/>
        <end position="152"/>
    </location>
</feature>
<feature type="compositionally biased region" description="Basic and acidic residues" evidence="1">
    <location>
        <begin position="85"/>
        <end position="98"/>
    </location>
</feature>
<feature type="transmembrane region" description="Helical" evidence="2">
    <location>
        <begin position="296"/>
        <end position="314"/>
    </location>
</feature>
<evidence type="ECO:0000313" key="3">
    <source>
        <dbReference type="EMBL" id="MBG6121138.1"/>
    </source>
</evidence>
<feature type="transmembrane region" description="Helical" evidence="2">
    <location>
        <begin position="6"/>
        <end position="25"/>
    </location>
</feature>
<keyword evidence="2" id="KW-0472">Membrane</keyword>
<feature type="compositionally biased region" description="Acidic residues" evidence="1">
    <location>
        <begin position="180"/>
        <end position="191"/>
    </location>
</feature>
<feature type="compositionally biased region" description="Acidic residues" evidence="1">
    <location>
        <begin position="159"/>
        <end position="168"/>
    </location>
</feature>
<sequence length="441" mass="48276">MSGSLSLIIILIVVVWVIVLAPIVFGSKTPIRRSGEGFSETRVLHEGGTAAQVQRRKPRLSKADIHRHEEPAGQGGSTRVEIAVPEDRKAAETPRELEVLEGSVIEDTDSDTATTPADQREPTDARDLEVVEELDGLDEEAVETLELYDDDVDAPREYDIDDSYESPEDFGYGSTVVPLDLDDVNTDEAEKDADAPESASAGTAASENAEDHEEASDAPAQPAAAADADAEDRASASASVSDDASAEPSADNSEELSDELTEEDLALARARRGRGWWDPEAEQRRRLDRQKRRQRTVIGLIVCTAVALSLAIVFGGWVWLAPVVTLALMAWYLITLRTLVEQEKALRARRLRQLRRARLGVVSSDEHAPLPSYMRRPGAVIVEIDDESPDFANLTDFDPEAEPLVVREDDRIRGRATASRRSAFEPKPESPELEPGALRVS</sequence>
<keyword evidence="2" id="KW-0812">Transmembrane</keyword>
<reference evidence="3" key="1">
    <citation type="submission" date="2020-11" db="EMBL/GenBank/DDBJ databases">
        <title>Sequencing the genomes of 1000 actinobacteria strains.</title>
        <authorList>
            <person name="Klenk H.-P."/>
        </authorList>
    </citation>
    <scope>NUCLEOTIDE SEQUENCE</scope>
    <source>
        <strain evidence="3">DSM 45632</strain>
    </source>
</reference>
<dbReference type="Proteomes" id="UP000658613">
    <property type="component" value="Unassembled WGS sequence"/>
</dbReference>
<feature type="compositionally biased region" description="Basic and acidic residues" evidence="1">
    <location>
        <begin position="61"/>
        <end position="71"/>
    </location>
</feature>
<comment type="caution">
    <text evidence="3">The sequence shown here is derived from an EMBL/GenBank/DDBJ whole genome shotgun (WGS) entry which is preliminary data.</text>
</comment>
<proteinExistence type="predicted"/>
<protein>
    <submittedName>
        <fullName evidence="3">Heme exporter protein D</fullName>
    </submittedName>
</protein>
<dbReference type="RefSeq" id="WP_196823764.1">
    <property type="nucleotide sequence ID" value="NZ_CP046980.1"/>
</dbReference>
<keyword evidence="2" id="KW-1133">Transmembrane helix</keyword>
<keyword evidence="4" id="KW-1185">Reference proteome</keyword>